<dbReference type="PANTHER" id="PTHR22050:SF0">
    <property type="entry name" value="TRANSMEMBRANE PROTEIN 131 HOMOLOG"/>
    <property type="match status" value="1"/>
</dbReference>
<evidence type="ECO:0000313" key="1">
    <source>
        <dbReference type="EMBL" id="MFH4985016.1"/>
    </source>
</evidence>
<evidence type="ECO:0000313" key="2">
    <source>
        <dbReference type="Proteomes" id="UP001608902"/>
    </source>
</evidence>
<keyword evidence="2" id="KW-1185">Reference proteome</keyword>
<accession>A0ABD6F3G5</accession>
<sequence>MRRKWISLRSKSKQFINATIMVDTTEVKNFPVPVQGELVWPRLLTSSVVNFPLTAVGNFTVSVQFATLTTSASTCTFRKSKQASRTL</sequence>
<gene>
    <name evidence="1" type="ORF">AB6A40_011725</name>
</gene>
<dbReference type="InterPro" id="IPR039877">
    <property type="entry name" value="TMEM131-like"/>
</dbReference>
<dbReference type="EMBL" id="JBGFUD010026153">
    <property type="protein sequence ID" value="MFH4985016.1"/>
    <property type="molecule type" value="Genomic_DNA"/>
</dbReference>
<dbReference type="AlphaFoldDB" id="A0ABD6F3G5"/>
<dbReference type="Proteomes" id="UP001608902">
    <property type="component" value="Unassembled WGS sequence"/>
</dbReference>
<protein>
    <submittedName>
        <fullName evidence="1">Uncharacterized protein</fullName>
    </submittedName>
</protein>
<dbReference type="PANTHER" id="PTHR22050">
    <property type="entry name" value="RW1 PROTEIN HOMOLOG"/>
    <property type="match status" value="1"/>
</dbReference>
<name>A0ABD6F3G5_9BILA</name>
<proteinExistence type="predicted"/>
<reference evidence="1 2" key="1">
    <citation type="submission" date="2024-08" db="EMBL/GenBank/DDBJ databases">
        <title>Gnathostoma spinigerum genome.</title>
        <authorList>
            <person name="Gonzalez-Bertolin B."/>
            <person name="Monzon S."/>
            <person name="Zaballos A."/>
            <person name="Jimenez P."/>
            <person name="Dekumyoy P."/>
            <person name="Varona S."/>
            <person name="Cuesta I."/>
            <person name="Sumanam S."/>
            <person name="Adisakwattana P."/>
            <person name="Gasser R.B."/>
            <person name="Hernandez-Gonzalez A."/>
            <person name="Young N.D."/>
            <person name="Perteguer M.J."/>
        </authorList>
    </citation>
    <scope>NUCLEOTIDE SEQUENCE [LARGE SCALE GENOMIC DNA]</scope>
    <source>
        <strain evidence="1">AL3</strain>
        <tissue evidence="1">Liver</tissue>
    </source>
</reference>
<organism evidence="1 2">
    <name type="scientific">Gnathostoma spinigerum</name>
    <dbReference type="NCBI Taxonomy" id="75299"/>
    <lineage>
        <taxon>Eukaryota</taxon>
        <taxon>Metazoa</taxon>
        <taxon>Ecdysozoa</taxon>
        <taxon>Nematoda</taxon>
        <taxon>Chromadorea</taxon>
        <taxon>Rhabditida</taxon>
        <taxon>Spirurina</taxon>
        <taxon>Gnathostomatomorpha</taxon>
        <taxon>Gnathostomatoidea</taxon>
        <taxon>Gnathostomatidae</taxon>
        <taxon>Gnathostoma</taxon>
    </lineage>
</organism>
<comment type="caution">
    <text evidence="1">The sequence shown here is derived from an EMBL/GenBank/DDBJ whole genome shotgun (WGS) entry which is preliminary data.</text>
</comment>